<evidence type="ECO:0000313" key="1">
    <source>
        <dbReference type="EMBL" id="MDM1696299.1"/>
    </source>
</evidence>
<reference evidence="1" key="2">
    <citation type="journal article" date="2022" name="Sci. Total Environ.">
        <title>Prevalence, transmission, and molecular epidemiology of tet(X)-positive bacteria among humans, animals, and environmental niches in China: An epidemiological, and genomic-based study.</title>
        <authorList>
            <person name="Dong N."/>
            <person name="Zeng Y."/>
            <person name="Cai C."/>
            <person name="Sun C."/>
            <person name="Lu J."/>
            <person name="Liu C."/>
            <person name="Zhou H."/>
            <person name="Sun Q."/>
            <person name="Shu L."/>
            <person name="Wang H."/>
            <person name="Wang Y."/>
            <person name="Wang S."/>
            <person name="Wu C."/>
            <person name="Chan E.W."/>
            <person name="Chen G."/>
            <person name="Shen Z."/>
            <person name="Chen S."/>
            <person name="Zhang R."/>
        </authorList>
    </citation>
    <scope>NUCLEOTIDE SEQUENCE</scope>
    <source>
        <strain evidence="1">DF46-2-2</strain>
    </source>
</reference>
<dbReference type="EMBL" id="JACANB010000003">
    <property type="protein sequence ID" value="MDM1696299.1"/>
    <property type="molecule type" value="Genomic_DNA"/>
</dbReference>
<accession>A0AAW7DR27</accession>
<name>A0AAW7DR27_9GAMM</name>
<gene>
    <name evidence="1" type="ORF">HX099_06435</name>
</gene>
<dbReference type="RefSeq" id="WP_286593668.1">
    <property type="nucleotide sequence ID" value="NZ_JACANB010000003.1"/>
</dbReference>
<reference evidence="1" key="1">
    <citation type="submission" date="2020-06" db="EMBL/GenBank/DDBJ databases">
        <authorList>
            <person name="Dong N."/>
        </authorList>
    </citation>
    <scope>NUCLEOTIDE SEQUENCE</scope>
    <source>
        <strain evidence="1">DF46-2-2</strain>
    </source>
</reference>
<dbReference type="AlphaFoldDB" id="A0AAW7DR27"/>
<protein>
    <submittedName>
        <fullName evidence="1">Uncharacterized protein</fullName>
    </submittedName>
</protein>
<proteinExistence type="predicted"/>
<evidence type="ECO:0000313" key="2">
    <source>
        <dbReference type="Proteomes" id="UP001173465"/>
    </source>
</evidence>
<organism evidence="1 2">
    <name type="scientific">Thiopseudomonas alkaliphila</name>
    <dbReference type="NCBI Taxonomy" id="1697053"/>
    <lineage>
        <taxon>Bacteria</taxon>
        <taxon>Pseudomonadati</taxon>
        <taxon>Pseudomonadota</taxon>
        <taxon>Gammaproteobacteria</taxon>
        <taxon>Pseudomonadales</taxon>
        <taxon>Pseudomonadaceae</taxon>
        <taxon>Thiopseudomonas</taxon>
    </lineage>
</organism>
<dbReference type="Proteomes" id="UP001173465">
    <property type="component" value="Unassembled WGS sequence"/>
</dbReference>
<comment type="caution">
    <text evidence="1">The sequence shown here is derived from an EMBL/GenBank/DDBJ whole genome shotgun (WGS) entry which is preliminary data.</text>
</comment>
<sequence>MMTFDEDFILDRLFECFGICEFQVKRSFENELLFHRSYEQAQRWLNRYELLLGADSHKVIYIKSKLEILNAKNKQVLKSAASAQLPVCCVLGQVSKAATERQQRPLSLGWFPTPTKFLSHTRPVGGLA</sequence>